<dbReference type="Pfam" id="PF12704">
    <property type="entry name" value="MacB_PCD"/>
    <property type="match status" value="1"/>
</dbReference>
<evidence type="ECO:0000256" key="2">
    <source>
        <dbReference type="ARBA" id="ARBA00022475"/>
    </source>
</evidence>
<protein>
    <submittedName>
        <fullName evidence="10">ABC transporter permease</fullName>
    </submittedName>
</protein>
<evidence type="ECO:0000313" key="11">
    <source>
        <dbReference type="Proteomes" id="UP001236507"/>
    </source>
</evidence>
<dbReference type="EMBL" id="JASHIF010000004">
    <property type="protein sequence ID" value="MDI9858913.1"/>
    <property type="molecule type" value="Genomic_DNA"/>
</dbReference>
<comment type="caution">
    <text evidence="10">The sequence shown here is derived from an EMBL/GenBank/DDBJ whole genome shotgun (WGS) entry which is preliminary data.</text>
</comment>
<keyword evidence="2" id="KW-1003">Cell membrane</keyword>
<evidence type="ECO:0000256" key="3">
    <source>
        <dbReference type="ARBA" id="ARBA00022692"/>
    </source>
</evidence>
<keyword evidence="4 7" id="KW-1133">Transmembrane helix</keyword>
<feature type="transmembrane region" description="Helical" evidence="7">
    <location>
        <begin position="334"/>
        <end position="367"/>
    </location>
</feature>
<reference evidence="10 11" key="1">
    <citation type="submission" date="2023-05" db="EMBL/GenBank/DDBJ databases">
        <title>Novel species of genus Flectobacillus isolated from stream in China.</title>
        <authorList>
            <person name="Lu H."/>
        </authorList>
    </citation>
    <scope>NUCLEOTIDE SEQUENCE [LARGE SCALE GENOMIC DNA]</scope>
    <source>
        <strain evidence="10 11">KCTC 42575</strain>
    </source>
</reference>
<feature type="transmembrane region" description="Helical" evidence="7">
    <location>
        <begin position="21"/>
        <end position="46"/>
    </location>
</feature>
<name>A0ABT6Y718_9BACT</name>
<dbReference type="Pfam" id="PF02687">
    <property type="entry name" value="FtsX"/>
    <property type="match status" value="1"/>
</dbReference>
<feature type="transmembrane region" description="Helical" evidence="7">
    <location>
        <begin position="379"/>
        <end position="402"/>
    </location>
</feature>
<dbReference type="RefSeq" id="WP_283343989.1">
    <property type="nucleotide sequence ID" value="NZ_JASHIF010000004.1"/>
</dbReference>
<comment type="similarity">
    <text evidence="6">Belongs to the ABC-4 integral membrane protein family.</text>
</comment>
<feature type="domain" description="ABC3 transporter permease C-terminal" evidence="8">
    <location>
        <begin position="294"/>
        <end position="406"/>
    </location>
</feature>
<dbReference type="InterPro" id="IPR025857">
    <property type="entry name" value="MacB_PCD"/>
</dbReference>
<dbReference type="InterPro" id="IPR050250">
    <property type="entry name" value="Macrolide_Exporter_MacB"/>
</dbReference>
<dbReference type="PANTHER" id="PTHR30572:SF4">
    <property type="entry name" value="ABC TRANSPORTER PERMEASE YTRF"/>
    <property type="match status" value="1"/>
</dbReference>
<keyword evidence="11" id="KW-1185">Reference proteome</keyword>
<evidence type="ECO:0000259" key="9">
    <source>
        <dbReference type="Pfam" id="PF12704"/>
    </source>
</evidence>
<evidence type="ECO:0000313" key="10">
    <source>
        <dbReference type="EMBL" id="MDI9858913.1"/>
    </source>
</evidence>
<evidence type="ECO:0000256" key="7">
    <source>
        <dbReference type="SAM" id="Phobius"/>
    </source>
</evidence>
<dbReference type="InterPro" id="IPR003838">
    <property type="entry name" value="ABC3_permease_C"/>
</dbReference>
<sequence length="413" mass="46128">MKFLRQIFESFRFAWQALRTNLLRTTLSLLGVTVGIFSIVAVFTVVDSMNMNIRSQIDSFGKGVVYVGKWPWIMSNSYPWWKYINRPNMKYAEYQYLKDNLENAQAVSIMDGRMTTLKRKSNSMEVRLAGISYDYNAISDVPVGEGRYFMPSETDNSAFSIILGAKVKAALFPNQSDVIGEEIKVNGIKFRVIGTMNLKGEDLISLGGSPDDRAYIPYTTYANVFQKDQPEPDIAIKAFDWDTGQETLEGEVTGLMRGRRGLKPAQEENFSINRLDGAVKFFDSIFAQLNVGGFFIALFSLLVGGFGIANIMFVSVKERTNIIGIQKSLGAKNYFILFQFLFESVLLSLIGGFVGIGIVWLLSFLPLGSLTLILSFKNIFWGLFTSTIIGVLSGIIPAWSAARMDPVTAIRSK</sequence>
<evidence type="ECO:0000256" key="4">
    <source>
        <dbReference type="ARBA" id="ARBA00022989"/>
    </source>
</evidence>
<proteinExistence type="inferred from homology"/>
<evidence type="ECO:0000256" key="6">
    <source>
        <dbReference type="ARBA" id="ARBA00038076"/>
    </source>
</evidence>
<comment type="subcellular location">
    <subcellularLocation>
        <location evidence="1">Cell membrane</location>
        <topology evidence="1">Multi-pass membrane protein</topology>
    </subcellularLocation>
</comment>
<feature type="transmembrane region" description="Helical" evidence="7">
    <location>
        <begin position="291"/>
        <end position="313"/>
    </location>
</feature>
<evidence type="ECO:0000256" key="5">
    <source>
        <dbReference type="ARBA" id="ARBA00023136"/>
    </source>
</evidence>
<dbReference type="Proteomes" id="UP001236507">
    <property type="component" value="Unassembled WGS sequence"/>
</dbReference>
<evidence type="ECO:0000256" key="1">
    <source>
        <dbReference type="ARBA" id="ARBA00004651"/>
    </source>
</evidence>
<dbReference type="PANTHER" id="PTHR30572">
    <property type="entry name" value="MEMBRANE COMPONENT OF TRANSPORTER-RELATED"/>
    <property type="match status" value="1"/>
</dbReference>
<accession>A0ABT6Y718</accession>
<organism evidence="10 11">
    <name type="scientific">Flectobacillus roseus</name>
    <dbReference type="NCBI Taxonomy" id="502259"/>
    <lineage>
        <taxon>Bacteria</taxon>
        <taxon>Pseudomonadati</taxon>
        <taxon>Bacteroidota</taxon>
        <taxon>Cytophagia</taxon>
        <taxon>Cytophagales</taxon>
        <taxon>Flectobacillaceae</taxon>
        <taxon>Flectobacillus</taxon>
    </lineage>
</organism>
<keyword evidence="3 7" id="KW-0812">Transmembrane</keyword>
<feature type="domain" description="MacB-like periplasmic core" evidence="9">
    <location>
        <begin position="25"/>
        <end position="238"/>
    </location>
</feature>
<keyword evidence="5 7" id="KW-0472">Membrane</keyword>
<gene>
    <name evidence="10" type="ORF">QM524_06820</name>
</gene>
<evidence type="ECO:0000259" key="8">
    <source>
        <dbReference type="Pfam" id="PF02687"/>
    </source>
</evidence>